<accession>A0A7R9C4A5</accession>
<dbReference type="EMBL" id="CAJPEX010046254">
    <property type="protein sequence ID" value="CAG0926252.1"/>
    <property type="molecule type" value="Genomic_DNA"/>
</dbReference>
<dbReference type="EMBL" id="OA928291">
    <property type="protein sequence ID" value="CAD7286100.1"/>
    <property type="molecule type" value="Genomic_DNA"/>
</dbReference>
<feature type="compositionally biased region" description="Basic residues" evidence="1">
    <location>
        <begin position="16"/>
        <end position="25"/>
    </location>
</feature>
<dbReference type="Proteomes" id="UP000678499">
    <property type="component" value="Unassembled WGS sequence"/>
</dbReference>
<dbReference type="AlphaFoldDB" id="A0A7R9C4A5"/>
<sequence length="73" mass="8414">MRKELQQLDDGEGSRGRRTRGRKINYRVLLGSDESDPEERKGNQMPDSDEEIFQPEKEDDEDEDEEEEGGGEA</sequence>
<evidence type="ECO:0000313" key="2">
    <source>
        <dbReference type="EMBL" id="CAD7286100.1"/>
    </source>
</evidence>
<feature type="region of interest" description="Disordered" evidence="1">
    <location>
        <begin position="1"/>
        <end position="73"/>
    </location>
</feature>
<protein>
    <submittedName>
        <fullName evidence="2">Uncharacterized protein</fullName>
    </submittedName>
</protein>
<feature type="non-terminal residue" evidence="2">
    <location>
        <position position="1"/>
    </location>
</feature>
<evidence type="ECO:0000313" key="3">
    <source>
        <dbReference type="Proteomes" id="UP000678499"/>
    </source>
</evidence>
<dbReference type="OrthoDB" id="10055895at2759"/>
<feature type="compositionally biased region" description="Acidic residues" evidence="1">
    <location>
        <begin position="47"/>
        <end position="73"/>
    </location>
</feature>
<organism evidence="2">
    <name type="scientific">Notodromas monacha</name>
    <dbReference type="NCBI Taxonomy" id="399045"/>
    <lineage>
        <taxon>Eukaryota</taxon>
        <taxon>Metazoa</taxon>
        <taxon>Ecdysozoa</taxon>
        <taxon>Arthropoda</taxon>
        <taxon>Crustacea</taxon>
        <taxon>Oligostraca</taxon>
        <taxon>Ostracoda</taxon>
        <taxon>Podocopa</taxon>
        <taxon>Podocopida</taxon>
        <taxon>Cypridocopina</taxon>
        <taxon>Cypridoidea</taxon>
        <taxon>Cyprididae</taxon>
        <taxon>Notodromas</taxon>
    </lineage>
</organism>
<proteinExistence type="predicted"/>
<gene>
    <name evidence="2" type="ORF">NMOB1V02_LOCUS13702</name>
</gene>
<name>A0A7R9C4A5_9CRUS</name>
<keyword evidence="3" id="KW-1185">Reference proteome</keyword>
<reference evidence="2" key="1">
    <citation type="submission" date="2020-11" db="EMBL/GenBank/DDBJ databases">
        <authorList>
            <person name="Tran Van P."/>
        </authorList>
    </citation>
    <scope>NUCLEOTIDE SEQUENCE</scope>
</reference>
<evidence type="ECO:0000256" key="1">
    <source>
        <dbReference type="SAM" id="MobiDB-lite"/>
    </source>
</evidence>